<reference evidence="3 4" key="1">
    <citation type="submission" date="2018-02" db="EMBL/GenBank/DDBJ databases">
        <title>Comparative genomes isolates from brazilian mangrove.</title>
        <authorList>
            <person name="Araujo J.E."/>
            <person name="Taketani R.G."/>
            <person name="Silva M.C.P."/>
            <person name="Loureco M.V."/>
            <person name="Andreote F.D."/>
        </authorList>
    </citation>
    <scope>NUCLEOTIDE SEQUENCE [LARGE SCALE GENOMIC DNA]</scope>
    <source>
        <strain evidence="3 4">Nap-Phe MGV</strain>
    </source>
</reference>
<evidence type="ECO:0000313" key="4">
    <source>
        <dbReference type="Proteomes" id="UP000237819"/>
    </source>
</evidence>
<evidence type="ECO:0000313" key="3">
    <source>
        <dbReference type="EMBL" id="PQO46513.1"/>
    </source>
</evidence>
<gene>
    <name evidence="3" type="ORF">C5Y93_08540</name>
</gene>
<evidence type="ECO:0000256" key="1">
    <source>
        <dbReference type="SAM" id="MobiDB-lite"/>
    </source>
</evidence>
<feature type="chain" id="PRO_5015525097" description="DUF5666 domain-containing protein" evidence="2">
    <location>
        <begin position="26"/>
        <end position="301"/>
    </location>
</feature>
<name>A0A2S8GPZ4_9BACT</name>
<protein>
    <recommendedName>
        <fullName evidence="5">DUF5666 domain-containing protein</fullName>
    </recommendedName>
</protein>
<sequence>MFCNIPSLAASCALAAALLTSPLFGQAPGQPQQPKPEKKEMTGTLVDAKGKWIKLKSEQGNDWALLVESKPQEIIIRGEAERGWVRPGMYVMFDATIDRKFATQTPVTAASVFSPSPTIEVGITAADTSASKEAPSREEEAGSGEEEPGEGSKPTPQAGGTDEFGNAIPGPGGPGGSPGSSGQPGGGNGETARVTVIGRVTGVTRDGRWNVTAGRMKVIAEVSPQAEIKVELSDPNLISMGDKVKGTVWYTQAGQGVLKGRVEIEAAKPFAAPEDPKEARRKRREAAAADKAAEPKSIFAM</sequence>
<dbReference type="AlphaFoldDB" id="A0A2S8GPZ4"/>
<feature type="region of interest" description="Disordered" evidence="1">
    <location>
        <begin position="126"/>
        <end position="191"/>
    </location>
</feature>
<organism evidence="3 4">
    <name type="scientific">Blastopirellula marina</name>
    <dbReference type="NCBI Taxonomy" id="124"/>
    <lineage>
        <taxon>Bacteria</taxon>
        <taxon>Pseudomonadati</taxon>
        <taxon>Planctomycetota</taxon>
        <taxon>Planctomycetia</taxon>
        <taxon>Pirellulales</taxon>
        <taxon>Pirellulaceae</taxon>
        <taxon>Blastopirellula</taxon>
    </lineage>
</organism>
<feature type="compositionally biased region" description="Basic and acidic residues" evidence="1">
    <location>
        <begin position="285"/>
        <end position="294"/>
    </location>
</feature>
<feature type="signal peptide" evidence="2">
    <location>
        <begin position="1"/>
        <end position="25"/>
    </location>
</feature>
<feature type="region of interest" description="Disordered" evidence="1">
    <location>
        <begin position="269"/>
        <end position="301"/>
    </location>
</feature>
<keyword evidence="2" id="KW-0732">Signal</keyword>
<evidence type="ECO:0000256" key="2">
    <source>
        <dbReference type="SAM" id="SignalP"/>
    </source>
</evidence>
<dbReference type="Proteomes" id="UP000237819">
    <property type="component" value="Unassembled WGS sequence"/>
</dbReference>
<dbReference type="EMBL" id="PUHZ01000009">
    <property type="protein sequence ID" value="PQO46513.1"/>
    <property type="molecule type" value="Genomic_DNA"/>
</dbReference>
<feature type="compositionally biased region" description="Gly residues" evidence="1">
    <location>
        <begin position="173"/>
        <end position="189"/>
    </location>
</feature>
<proteinExistence type="predicted"/>
<comment type="caution">
    <text evidence="3">The sequence shown here is derived from an EMBL/GenBank/DDBJ whole genome shotgun (WGS) entry which is preliminary data.</text>
</comment>
<accession>A0A2S8GPZ4</accession>
<evidence type="ECO:0008006" key="5">
    <source>
        <dbReference type="Google" id="ProtNLM"/>
    </source>
</evidence>